<dbReference type="PANTHER" id="PTHR32194:SF0">
    <property type="entry name" value="ATP-DEPENDENT PROTEASE SUBUNIT HSLV"/>
    <property type="match status" value="1"/>
</dbReference>
<keyword evidence="4" id="KW-0645">Protease</keyword>
<dbReference type="InterPro" id="IPR001353">
    <property type="entry name" value="Proteasome_sua/b"/>
</dbReference>
<evidence type="ECO:0000256" key="4">
    <source>
        <dbReference type="ARBA" id="ARBA00022670"/>
    </source>
</evidence>
<evidence type="ECO:0000256" key="2">
    <source>
        <dbReference type="ARBA" id="ARBA00012039"/>
    </source>
</evidence>
<keyword evidence="3" id="KW-0963">Cytoplasm</keyword>
<dbReference type="EC" id="3.4.25.1" evidence="2"/>
<gene>
    <name evidence="8" type="ORF">LCGC14_1520960</name>
</gene>
<reference evidence="8" key="1">
    <citation type="journal article" date="2015" name="Nature">
        <title>Complex archaea that bridge the gap between prokaryotes and eukaryotes.</title>
        <authorList>
            <person name="Spang A."/>
            <person name="Saw J.H."/>
            <person name="Jorgensen S.L."/>
            <person name="Zaremba-Niedzwiedzka K."/>
            <person name="Martijn J."/>
            <person name="Lind A.E."/>
            <person name="van Eijk R."/>
            <person name="Schleper C."/>
            <person name="Guy L."/>
            <person name="Ettema T.J."/>
        </authorList>
    </citation>
    <scope>NUCLEOTIDE SEQUENCE</scope>
</reference>
<keyword evidence="5" id="KW-0888">Threonine protease</keyword>
<comment type="caution">
    <text evidence="8">The sequence shown here is derived from an EMBL/GenBank/DDBJ whole genome shotgun (WGS) entry which is preliminary data.</text>
</comment>
<dbReference type="EMBL" id="LAZR01011280">
    <property type="protein sequence ID" value="KKM62507.1"/>
    <property type="molecule type" value="Genomic_DNA"/>
</dbReference>
<evidence type="ECO:0000256" key="5">
    <source>
        <dbReference type="ARBA" id="ARBA00022698"/>
    </source>
</evidence>
<dbReference type="GO" id="GO:0051603">
    <property type="term" value="P:proteolysis involved in protein catabolic process"/>
    <property type="evidence" value="ECO:0007669"/>
    <property type="project" value="InterPro"/>
</dbReference>
<organism evidence="8">
    <name type="scientific">marine sediment metagenome</name>
    <dbReference type="NCBI Taxonomy" id="412755"/>
    <lineage>
        <taxon>unclassified sequences</taxon>
        <taxon>metagenomes</taxon>
        <taxon>ecological metagenomes</taxon>
    </lineage>
</organism>
<dbReference type="GO" id="GO:0005737">
    <property type="term" value="C:cytoplasm"/>
    <property type="evidence" value="ECO:0007669"/>
    <property type="project" value="TreeGrafter"/>
</dbReference>
<dbReference type="PANTHER" id="PTHR32194">
    <property type="entry name" value="METALLOPROTEASE TLDD"/>
    <property type="match status" value="1"/>
</dbReference>
<dbReference type="InterPro" id="IPR029055">
    <property type="entry name" value="Ntn_hydrolases_N"/>
</dbReference>
<dbReference type="SUPFAM" id="SSF56235">
    <property type="entry name" value="N-terminal nucleophile aminohydrolases (Ntn hydrolases)"/>
    <property type="match status" value="1"/>
</dbReference>
<dbReference type="AlphaFoldDB" id="A0A0F9LZQ5"/>
<keyword evidence="6" id="KW-0378">Hydrolase</keyword>
<sequence>MMENNINPNQLDQEQIEKIIKSGTTTVGIIVKEGVVMASDSQATAGYTVASKTAQKLFEINQYTAATIAGGVADCQYIINQLRALSRLKELEHERVPEPKYAASVCRNILFSGRSYFLSMMIIGGYSLMEKSGKLYGIDLLGALYEESSFISFGSGSPFSLGLLESEWKPDLTSAKGVDLIKTAISASKERDSGSGFKLQICTIDNGGFKQIS</sequence>
<dbReference type="Gene3D" id="3.60.20.10">
    <property type="entry name" value="Glutamine Phosphoribosylpyrophosphate, subunit 1, domain 1"/>
    <property type="match status" value="1"/>
</dbReference>
<dbReference type="PROSITE" id="PS00854">
    <property type="entry name" value="PROTEASOME_BETA_1"/>
    <property type="match status" value="1"/>
</dbReference>
<accession>A0A0F9LZQ5</accession>
<dbReference type="Pfam" id="PF00227">
    <property type="entry name" value="Proteasome"/>
    <property type="match status" value="1"/>
</dbReference>
<evidence type="ECO:0000256" key="7">
    <source>
        <dbReference type="ARBA" id="ARBA00022942"/>
    </source>
</evidence>
<evidence type="ECO:0000313" key="8">
    <source>
        <dbReference type="EMBL" id="KKM62507.1"/>
    </source>
</evidence>
<evidence type="ECO:0000256" key="1">
    <source>
        <dbReference type="ARBA" id="ARBA00001198"/>
    </source>
</evidence>
<dbReference type="InterPro" id="IPR016050">
    <property type="entry name" value="Proteasome_bsu_CS"/>
</dbReference>
<dbReference type="PRINTS" id="PR00141">
    <property type="entry name" value="PROTEASOME"/>
</dbReference>
<name>A0A0F9LZQ5_9ZZZZ</name>
<dbReference type="GO" id="GO:0019774">
    <property type="term" value="C:proteasome core complex, beta-subunit complex"/>
    <property type="evidence" value="ECO:0007669"/>
    <property type="project" value="UniProtKB-ARBA"/>
</dbReference>
<protein>
    <recommendedName>
        <fullName evidence="2">proteasome endopeptidase complex</fullName>
        <ecNumber evidence="2">3.4.25.1</ecNumber>
    </recommendedName>
</protein>
<dbReference type="InterPro" id="IPR023333">
    <property type="entry name" value="Proteasome_suB-type"/>
</dbReference>
<keyword evidence="7" id="KW-0647">Proteasome</keyword>
<comment type="catalytic activity">
    <reaction evidence="1">
        <text>Cleavage of peptide bonds with very broad specificity.</text>
        <dbReference type="EC" id="3.4.25.1"/>
    </reaction>
</comment>
<dbReference type="GO" id="GO:0004298">
    <property type="term" value="F:threonine-type endopeptidase activity"/>
    <property type="evidence" value="ECO:0007669"/>
    <property type="project" value="UniProtKB-KW"/>
</dbReference>
<evidence type="ECO:0000256" key="3">
    <source>
        <dbReference type="ARBA" id="ARBA00022490"/>
    </source>
</evidence>
<proteinExistence type="predicted"/>
<dbReference type="PROSITE" id="PS51476">
    <property type="entry name" value="PROTEASOME_BETA_2"/>
    <property type="match status" value="1"/>
</dbReference>
<evidence type="ECO:0000256" key="6">
    <source>
        <dbReference type="ARBA" id="ARBA00022801"/>
    </source>
</evidence>
<dbReference type="InterPro" id="IPR000243">
    <property type="entry name" value="Pept_T1A_subB"/>
</dbReference>